<dbReference type="Proteomes" id="UP001362999">
    <property type="component" value="Unassembled WGS sequence"/>
</dbReference>
<organism evidence="2 3">
    <name type="scientific">Favolaschia claudopus</name>
    <dbReference type="NCBI Taxonomy" id="2862362"/>
    <lineage>
        <taxon>Eukaryota</taxon>
        <taxon>Fungi</taxon>
        <taxon>Dikarya</taxon>
        <taxon>Basidiomycota</taxon>
        <taxon>Agaricomycotina</taxon>
        <taxon>Agaricomycetes</taxon>
        <taxon>Agaricomycetidae</taxon>
        <taxon>Agaricales</taxon>
        <taxon>Marasmiineae</taxon>
        <taxon>Mycenaceae</taxon>
        <taxon>Favolaschia</taxon>
    </lineage>
</organism>
<dbReference type="EMBL" id="JAWWNJ010000004">
    <property type="protein sequence ID" value="KAK7057847.1"/>
    <property type="molecule type" value="Genomic_DNA"/>
</dbReference>
<feature type="compositionally biased region" description="Acidic residues" evidence="1">
    <location>
        <begin position="284"/>
        <end position="295"/>
    </location>
</feature>
<protein>
    <recommendedName>
        <fullName evidence="4">RNase H type-1 domain-containing protein</fullName>
    </recommendedName>
</protein>
<dbReference type="Gene3D" id="3.30.420.10">
    <property type="entry name" value="Ribonuclease H-like superfamily/Ribonuclease H"/>
    <property type="match status" value="1"/>
</dbReference>
<evidence type="ECO:0000313" key="3">
    <source>
        <dbReference type="Proteomes" id="UP001362999"/>
    </source>
</evidence>
<proteinExistence type="predicted"/>
<name>A0AAW0E1W8_9AGAR</name>
<evidence type="ECO:0000313" key="2">
    <source>
        <dbReference type="EMBL" id="KAK7057847.1"/>
    </source>
</evidence>
<gene>
    <name evidence="2" type="ORF">R3P38DRAFT_2497413</name>
</gene>
<evidence type="ECO:0008006" key="4">
    <source>
        <dbReference type="Google" id="ProtNLM"/>
    </source>
</evidence>
<reference evidence="2 3" key="1">
    <citation type="journal article" date="2024" name="J Genomics">
        <title>Draft genome sequencing and assembly of Favolaschia claudopus CIRM-BRFM 2984 isolated from oak limbs.</title>
        <authorList>
            <person name="Navarro D."/>
            <person name="Drula E."/>
            <person name="Chaduli D."/>
            <person name="Cazenave R."/>
            <person name="Ahrendt S."/>
            <person name="Wang J."/>
            <person name="Lipzen A."/>
            <person name="Daum C."/>
            <person name="Barry K."/>
            <person name="Grigoriev I.V."/>
            <person name="Favel A."/>
            <person name="Rosso M.N."/>
            <person name="Martin F."/>
        </authorList>
    </citation>
    <scope>NUCLEOTIDE SEQUENCE [LARGE SCALE GENOMIC DNA]</scope>
    <source>
        <strain evidence="2 3">CIRM-BRFM 2984</strain>
    </source>
</reference>
<accession>A0AAW0E1W8</accession>
<sequence>MWTPVTEKVDASLTRWEKLHPTLEARCQILQITVGSMSQYLTQVNEMPPAVFNHLLKAMREFMWGGKSPPINFETLTAPRDKGGKNLLDLKARNDALHLMKLKSYLDLDPSTRAEWCYLLDRRLAKRVTNDSRAAPEALINTFLQSWRADEREWPKRHKSMMRSAKKFGISFDVLAATTEVLSDLPIWHHHGENPHMPQTNNSPACYCLRGQHGVIRTGDGLTRLRRLDNPTHKKNKNCKCVDCDQDRRNLGCANPHACAIAVEKKLSRLMPKWDPRTNPAPLDADDAESEDEDPSSFPPVRPTSAISEGFRILTCLSETLPSLGPSLPSEDEAPQPSQAFFTKGITIRDRDGNTRAAGGLWYDDHDERNTALLLPIHLRQTARTAELAAALHGVQSAPRNQDLIIYYSQKSIRSEILQKLDTREASGWIGAQDSSLLRALAAALRGRTGKTTFVAQDSSQARKTGKAGAVALARQGARKREAAEINPFVDPEHNLRGVQLSTLTQKLAYRGIKQARKIAPRMATTNNVKEVTQATFRNFGFSPTEAEFWSSIRHKDFSRQVKNFLYKSAHSAHRIGAFWKHIPECEERGICCRKYGVSTRPQPAHQCGRDSIILTCRKYGVSTRLQVLVRYPECNNISRRTYPQPAHQCGRD</sequence>
<feature type="region of interest" description="Disordered" evidence="1">
    <location>
        <begin position="272"/>
        <end position="304"/>
    </location>
</feature>
<dbReference type="AlphaFoldDB" id="A0AAW0E1W8"/>
<comment type="caution">
    <text evidence="2">The sequence shown here is derived from an EMBL/GenBank/DDBJ whole genome shotgun (WGS) entry which is preliminary data.</text>
</comment>
<dbReference type="GO" id="GO:0003676">
    <property type="term" value="F:nucleic acid binding"/>
    <property type="evidence" value="ECO:0007669"/>
    <property type="project" value="InterPro"/>
</dbReference>
<evidence type="ECO:0000256" key="1">
    <source>
        <dbReference type="SAM" id="MobiDB-lite"/>
    </source>
</evidence>
<keyword evidence="3" id="KW-1185">Reference proteome</keyword>
<dbReference type="InterPro" id="IPR036397">
    <property type="entry name" value="RNaseH_sf"/>
</dbReference>